<sequence>MKKNIHLSVLLIVLLIVSCKQDVKKVVVEEKATETSAEPDKKKPLSPHTSTMAMIGDAHIHIDYSSPGVRNRIIFGGLLAYDQLWQAGAHMATWIETNKDLIIDGKMLPAGKYGFFTIPSKEEWTIIFNSNWDQHGKDEYEEKDDVLRFKVKPIISDEVTEHLEYQVNKINDNEGAISLSWEKVSIKFNFKVNQ</sequence>
<comment type="caution">
    <text evidence="1">The sequence shown here is derived from an EMBL/GenBank/DDBJ whole genome shotgun (WGS) entry which is preliminary data.</text>
</comment>
<accession>A0ABS7EV65</accession>
<dbReference type="RefSeq" id="WP_127137399.1">
    <property type="nucleotide sequence ID" value="NZ_JAHZSV010000033.1"/>
</dbReference>
<dbReference type="Proteomes" id="UP001196136">
    <property type="component" value="Unassembled WGS sequence"/>
</dbReference>
<reference evidence="1 2" key="1">
    <citation type="submission" date="2021-08" db="EMBL/GenBank/DDBJ databases">
        <title>Muricauda profundi sp. nov., a marine bacterium isolated from deep seawater of the Mariana Trench.</title>
        <authorList>
            <person name="Wei Y."/>
        </authorList>
    </citation>
    <scope>NUCLEOTIDE SEQUENCE [LARGE SCALE GENOMIC DNA]</scope>
    <source>
        <strain evidence="1 2">W52</strain>
    </source>
</reference>
<dbReference type="Pfam" id="PF11138">
    <property type="entry name" value="DUF2911"/>
    <property type="match status" value="1"/>
</dbReference>
<dbReference type="EMBL" id="JAHZSV010000033">
    <property type="protein sequence ID" value="MBW8201501.1"/>
    <property type="molecule type" value="Genomic_DNA"/>
</dbReference>
<evidence type="ECO:0000313" key="1">
    <source>
        <dbReference type="EMBL" id="MBW8201501.1"/>
    </source>
</evidence>
<dbReference type="PROSITE" id="PS51257">
    <property type="entry name" value="PROKAR_LIPOPROTEIN"/>
    <property type="match status" value="1"/>
</dbReference>
<protein>
    <submittedName>
        <fullName evidence="1">DUF2911 domain-containing protein</fullName>
    </submittedName>
</protein>
<name>A0ABS7EV65_9FLAO</name>
<proteinExistence type="predicted"/>
<organism evidence="1 2">
    <name type="scientific">Flagellimonas abyssi</name>
    <dbReference type="NCBI Taxonomy" id="2864871"/>
    <lineage>
        <taxon>Bacteria</taxon>
        <taxon>Pseudomonadati</taxon>
        <taxon>Bacteroidota</taxon>
        <taxon>Flavobacteriia</taxon>
        <taxon>Flavobacteriales</taxon>
        <taxon>Flavobacteriaceae</taxon>
        <taxon>Flagellimonas</taxon>
    </lineage>
</organism>
<evidence type="ECO:0000313" key="2">
    <source>
        <dbReference type="Proteomes" id="UP001196136"/>
    </source>
</evidence>
<keyword evidence="2" id="KW-1185">Reference proteome</keyword>
<dbReference type="InterPro" id="IPR021314">
    <property type="entry name" value="DUF2911"/>
</dbReference>
<gene>
    <name evidence="1" type="ORF">K1F36_16880</name>
</gene>